<protein>
    <recommendedName>
        <fullName evidence="8">DoxX</fullName>
    </recommendedName>
</protein>
<evidence type="ECO:0008006" key="8">
    <source>
        <dbReference type="Google" id="ProtNLM"/>
    </source>
</evidence>
<sequence>MLYFGAGALHLAIPEPFLRITPSWVPAAELIIRLTGVAELAGAVGLVQPWSPRLRRAAGWGFAAYALCVWPANVNHLIMDMARPDGGLGWAYHGPRMLLQPVLIWAALWSAGCSGGGSRRRRRAGAVLPGTDERGDFPS</sequence>
<dbReference type="InterPro" id="IPR032808">
    <property type="entry name" value="DoxX"/>
</dbReference>
<proteinExistence type="predicted"/>
<dbReference type="Pfam" id="PF13564">
    <property type="entry name" value="DoxX_2"/>
    <property type="match status" value="1"/>
</dbReference>
<accession>A0A245ZLU1</accession>
<organism evidence="6 7">
    <name type="scientific">Sphingomonas mucosissima</name>
    <dbReference type="NCBI Taxonomy" id="370959"/>
    <lineage>
        <taxon>Bacteria</taxon>
        <taxon>Pseudomonadati</taxon>
        <taxon>Pseudomonadota</taxon>
        <taxon>Alphaproteobacteria</taxon>
        <taxon>Sphingomonadales</taxon>
        <taxon>Sphingomonadaceae</taxon>
        <taxon>Sphingomonas</taxon>
    </lineage>
</organism>
<gene>
    <name evidence="6" type="ORF">SPMU_16860</name>
</gene>
<dbReference type="PANTHER" id="PTHR36974:SF1">
    <property type="entry name" value="DOXX FAMILY MEMBRANE PROTEIN"/>
    <property type="match status" value="1"/>
</dbReference>
<evidence type="ECO:0000256" key="2">
    <source>
        <dbReference type="ARBA" id="ARBA00022692"/>
    </source>
</evidence>
<dbReference type="GO" id="GO:0016020">
    <property type="term" value="C:membrane"/>
    <property type="evidence" value="ECO:0007669"/>
    <property type="project" value="UniProtKB-SubCell"/>
</dbReference>
<evidence type="ECO:0000313" key="6">
    <source>
        <dbReference type="EMBL" id="OWK30697.1"/>
    </source>
</evidence>
<feature type="region of interest" description="Disordered" evidence="5">
    <location>
        <begin position="113"/>
        <end position="139"/>
    </location>
</feature>
<keyword evidence="2" id="KW-0812">Transmembrane</keyword>
<dbReference type="PANTHER" id="PTHR36974">
    <property type="entry name" value="MEMBRANE PROTEIN-RELATED"/>
    <property type="match status" value="1"/>
</dbReference>
<dbReference type="EMBL" id="NBBJ01000002">
    <property type="protein sequence ID" value="OWK30697.1"/>
    <property type="molecule type" value="Genomic_DNA"/>
</dbReference>
<name>A0A245ZLU1_9SPHN</name>
<keyword evidence="3" id="KW-1133">Transmembrane helix</keyword>
<dbReference type="AlphaFoldDB" id="A0A245ZLU1"/>
<evidence type="ECO:0000256" key="1">
    <source>
        <dbReference type="ARBA" id="ARBA00004141"/>
    </source>
</evidence>
<dbReference type="Proteomes" id="UP000197783">
    <property type="component" value="Unassembled WGS sequence"/>
</dbReference>
<comment type="caution">
    <text evidence="6">The sequence shown here is derived from an EMBL/GenBank/DDBJ whole genome shotgun (WGS) entry which is preliminary data.</text>
</comment>
<evidence type="ECO:0000256" key="4">
    <source>
        <dbReference type="ARBA" id="ARBA00023136"/>
    </source>
</evidence>
<evidence type="ECO:0000256" key="3">
    <source>
        <dbReference type="ARBA" id="ARBA00022989"/>
    </source>
</evidence>
<comment type="subcellular location">
    <subcellularLocation>
        <location evidence="1">Membrane</location>
        <topology evidence="1">Multi-pass membrane protein</topology>
    </subcellularLocation>
</comment>
<reference evidence="6 7" key="1">
    <citation type="submission" date="2017-03" db="EMBL/GenBank/DDBJ databases">
        <title>Genome sequence of Sphingomonas mucosissima DSM 17494.</title>
        <authorList>
            <person name="Poehlein A."/>
            <person name="Wuebbeler J.H."/>
            <person name="Steinbuechel A."/>
            <person name="Daniel R."/>
        </authorList>
    </citation>
    <scope>NUCLEOTIDE SEQUENCE [LARGE SCALE GENOMIC DNA]</scope>
    <source>
        <strain evidence="6 7">DSM 17494</strain>
    </source>
</reference>
<evidence type="ECO:0000256" key="5">
    <source>
        <dbReference type="SAM" id="MobiDB-lite"/>
    </source>
</evidence>
<evidence type="ECO:0000313" key="7">
    <source>
        <dbReference type="Proteomes" id="UP000197783"/>
    </source>
</evidence>
<keyword evidence="4" id="KW-0472">Membrane</keyword>
<keyword evidence="7" id="KW-1185">Reference proteome</keyword>